<dbReference type="Pfam" id="PF02600">
    <property type="entry name" value="DsbB"/>
    <property type="match status" value="1"/>
</dbReference>
<evidence type="ECO:0000313" key="16">
    <source>
        <dbReference type="EMBL" id="CAA6824979.1"/>
    </source>
</evidence>
<dbReference type="AlphaFoldDB" id="A0A6S6UDK9"/>
<keyword evidence="6 14" id="KW-0812">Transmembrane</keyword>
<dbReference type="InterPro" id="IPR050183">
    <property type="entry name" value="DsbB"/>
</dbReference>
<sequence>MNQGLFITPMRKQLIMLLCISVGMAVGSFFFEHIIGLHNCHLCIFQRNIAIVLSAILLVFIIHDPADYKRRLYALILMLISVFGVIFAGRHAWIQTFQTEKIANCDPSLSILMERLPISTLIERVFYGNGECSQSLTTFLGLTIPSWSFLLYLFFYLFSLKILIRNK</sequence>
<evidence type="ECO:0000256" key="11">
    <source>
        <dbReference type="ARBA" id="ARBA00023157"/>
    </source>
</evidence>
<keyword evidence="9 14" id="KW-0560">Oxidoreductase</keyword>
<comment type="function">
    <text evidence="14">Required for disulfide bond formation in some periplasmic proteins. Acts by oxidizing the DsbA protein.</text>
</comment>
<evidence type="ECO:0000256" key="1">
    <source>
        <dbReference type="ARBA" id="ARBA00004429"/>
    </source>
</evidence>
<name>A0A6S6UDK9_9GAMM</name>
<feature type="transmembrane region" description="Helical" evidence="15">
    <location>
        <begin position="44"/>
        <end position="62"/>
    </location>
</feature>
<dbReference type="Gene3D" id="1.20.1550.10">
    <property type="entry name" value="DsbB-like"/>
    <property type="match status" value="1"/>
</dbReference>
<dbReference type="InterPro" id="IPR023380">
    <property type="entry name" value="DsbB-like_sf"/>
</dbReference>
<feature type="transmembrane region" description="Helical" evidence="15">
    <location>
        <begin position="144"/>
        <end position="164"/>
    </location>
</feature>
<evidence type="ECO:0000256" key="12">
    <source>
        <dbReference type="ARBA" id="ARBA00023186"/>
    </source>
</evidence>
<evidence type="ECO:0000256" key="13">
    <source>
        <dbReference type="ARBA" id="ARBA00023284"/>
    </source>
</evidence>
<dbReference type="GO" id="GO:0015035">
    <property type="term" value="F:protein-disulfide reductase activity"/>
    <property type="evidence" value="ECO:0007669"/>
    <property type="project" value="UniProtKB-UniRule"/>
</dbReference>
<evidence type="ECO:0000256" key="8">
    <source>
        <dbReference type="ARBA" id="ARBA00022989"/>
    </source>
</evidence>
<comment type="subcellular location">
    <subcellularLocation>
        <location evidence="1">Cell inner membrane</location>
        <topology evidence="1">Multi-pass membrane protein</topology>
    </subcellularLocation>
    <subcellularLocation>
        <location evidence="14">Cell membrane</location>
        <topology evidence="14">Multi-pass membrane protein</topology>
    </subcellularLocation>
</comment>
<comment type="caution">
    <text evidence="14">Lacks conserved residue(s) required for the propagation of feature annotation.</text>
</comment>
<dbReference type="PANTHER" id="PTHR36570">
    <property type="entry name" value="DISULFIDE BOND FORMATION PROTEIN B"/>
    <property type="match status" value="1"/>
</dbReference>
<dbReference type="InterPro" id="IPR003752">
    <property type="entry name" value="DiS_bond_form_DsbB/BdbC"/>
</dbReference>
<protein>
    <recommendedName>
        <fullName evidence="14">Disulfide bond formation protein B</fullName>
    </recommendedName>
    <alternativeName>
        <fullName evidence="14">Disulfide oxidoreductase</fullName>
    </alternativeName>
</protein>
<evidence type="ECO:0000256" key="2">
    <source>
        <dbReference type="ARBA" id="ARBA00008823"/>
    </source>
</evidence>
<evidence type="ECO:0000256" key="5">
    <source>
        <dbReference type="ARBA" id="ARBA00022519"/>
    </source>
</evidence>
<accession>A0A6S6UDK9</accession>
<feature type="topological domain" description="Cytoplasmic" evidence="14">
    <location>
        <begin position="66"/>
        <end position="71"/>
    </location>
</feature>
<dbReference type="EMBL" id="CACVAY010000124">
    <property type="protein sequence ID" value="CAA6824979.1"/>
    <property type="molecule type" value="Genomic_DNA"/>
</dbReference>
<feature type="transmembrane region" description="Helical" evidence="15">
    <location>
        <begin position="14"/>
        <end position="38"/>
    </location>
</feature>
<comment type="similarity">
    <text evidence="2 14">Belongs to the DsbB family.</text>
</comment>
<gene>
    <name evidence="14" type="primary">dsbB</name>
    <name evidence="16" type="ORF">HELGO_WM23566</name>
</gene>
<reference evidence="16" key="1">
    <citation type="submission" date="2020-01" db="EMBL/GenBank/DDBJ databases">
        <authorList>
            <person name="Meier V. D."/>
            <person name="Meier V D."/>
        </authorList>
    </citation>
    <scope>NUCLEOTIDE SEQUENCE</scope>
    <source>
        <strain evidence="16">HLG_WM_MAG_07</strain>
    </source>
</reference>
<dbReference type="HAMAP" id="MF_00286">
    <property type="entry name" value="DsbB"/>
    <property type="match status" value="1"/>
</dbReference>
<keyword evidence="13 14" id="KW-0676">Redox-active center</keyword>
<keyword evidence="11 14" id="KW-1015">Disulfide bond</keyword>
<evidence type="ECO:0000256" key="3">
    <source>
        <dbReference type="ARBA" id="ARBA00022448"/>
    </source>
</evidence>
<dbReference type="InterPro" id="IPR022920">
    <property type="entry name" value="Disulphide_bond_form_DsbB"/>
</dbReference>
<dbReference type="GO" id="GO:0005886">
    <property type="term" value="C:plasma membrane"/>
    <property type="evidence" value="ECO:0007669"/>
    <property type="project" value="UniProtKB-SubCell"/>
</dbReference>
<dbReference type="PANTHER" id="PTHR36570:SF3">
    <property type="entry name" value="DISULFIDE BOND FORMATION PROTEIN B"/>
    <property type="match status" value="1"/>
</dbReference>
<evidence type="ECO:0000256" key="6">
    <source>
        <dbReference type="ARBA" id="ARBA00022692"/>
    </source>
</evidence>
<evidence type="ECO:0000256" key="10">
    <source>
        <dbReference type="ARBA" id="ARBA00023136"/>
    </source>
</evidence>
<evidence type="ECO:0000256" key="4">
    <source>
        <dbReference type="ARBA" id="ARBA00022475"/>
    </source>
</evidence>
<keyword evidence="4 14" id="KW-1003">Cell membrane</keyword>
<evidence type="ECO:0000256" key="9">
    <source>
        <dbReference type="ARBA" id="ARBA00023002"/>
    </source>
</evidence>
<proteinExistence type="inferred from homology"/>
<keyword evidence="10 14" id="KW-0472">Membrane</keyword>
<evidence type="ECO:0000256" key="15">
    <source>
        <dbReference type="SAM" id="Phobius"/>
    </source>
</evidence>
<dbReference type="SUPFAM" id="SSF158442">
    <property type="entry name" value="DsbB-like"/>
    <property type="match status" value="1"/>
</dbReference>
<feature type="topological domain" description="Cytoplasmic" evidence="14">
    <location>
        <begin position="1"/>
        <end position="13"/>
    </location>
</feature>
<keyword evidence="8 14" id="KW-1133">Transmembrane helix</keyword>
<keyword evidence="3 14" id="KW-0813">Transport</keyword>
<keyword evidence="5" id="KW-0997">Cell inner membrane</keyword>
<keyword evidence="12 14" id="KW-0143">Chaperone</keyword>
<evidence type="ECO:0000256" key="14">
    <source>
        <dbReference type="HAMAP-Rule" id="MF_00286"/>
    </source>
</evidence>
<organism evidence="16">
    <name type="scientific">uncultured Thiotrichaceae bacterium</name>
    <dbReference type="NCBI Taxonomy" id="298394"/>
    <lineage>
        <taxon>Bacteria</taxon>
        <taxon>Pseudomonadati</taxon>
        <taxon>Pseudomonadota</taxon>
        <taxon>Gammaproteobacteria</taxon>
        <taxon>Thiotrichales</taxon>
        <taxon>Thiotrichaceae</taxon>
        <taxon>environmental samples</taxon>
    </lineage>
</organism>
<feature type="topological domain" description="Cytoplasmic" evidence="14">
    <location>
        <begin position="166"/>
        <end position="167"/>
    </location>
</feature>
<feature type="topological domain" description="Periplasmic" evidence="14">
    <location>
        <begin position="31"/>
        <end position="48"/>
    </location>
</feature>
<dbReference type="GO" id="GO:0009055">
    <property type="term" value="F:electron transfer activity"/>
    <property type="evidence" value="ECO:0007669"/>
    <property type="project" value="UniProtKB-UniRule"/>
</dbReference>
<keyword evidence="7 14" id="KW-0249">Electron transport</keyword>
<evidence type="ECO:0000256" key="7">
    <source>
        <dbReference type="ARBA" id="ARBA00022982"/>
    </source>
</evidence>
<dbReference type="GO" id="GO:0006457">
    <property type="term" value="P:protein folding"/>
    <property type="evidence" value="ECO:0007669"/>
    <property type="project" value="InterPro"/>
</dbReference>
<feature type="transmembrane region" description="Helical" evidence="15">
    <location>
        <begin position="74"/>
        <end position="93"/>
    </location>
</feature>
<feature type="disulfide bond" description="Redox-active" evidence="14">
    <location>
        <begin position="40"/>
        <end position="43"/>
    </location>
</feature>